<dbReference type="Proteomes" id="UP000281553">
    <property type="component" value="Unassembled WGS sequence"/>
</dbReference>
<dbReference type="Gene3D" id="2.30.30.40">
    <property type="entry name" value="SH3 Domains"/>
    <property type="match status" value="1"/>
</dbReference>
<keyword evidence="2" id="KW-1185">Reference proteome</keyword>
<sequence>MTARVGQVFYVVELDKDGSGWTPVVSEDGSQHGFVPTAYMDIQPYE</sequence>
<evidence type="ECO:0000313" key="2">
    <source>
        <dbReference type="Proteomes" id="UP000281553"/>
    </source>
</evidence>
<dbReference type="InterPro" id="IPR036028">
    <property type="entry name" value="SH3-like_dom_sf"/>
</dbReference>
<gene>
    <name evidence="1" type="ORF">DILT_LOCUS14211</name>
</gene>
<accession>A0A3P7PWH4</accession>
<protein>
    <recommendedName>
        <fullName evidence="3">SH3 domain-containing protein</fullName>
    </recommendedName>
</protein>
<organism evidence="1 2">
    <name type="scientific">Dibothriocephalus latus</name>
    <name type="common">Fish tapeworm</name>
    <name type="synonym">Diphyllobothrium latum</name>
    <dbReference type="NCBI Taxonomy" id="60516"/>
    <lineage>
        <taxon>Eukaryota</taxon>
        <taxon>Metazoa</taxon>
        <taxon>Spiralia</taxon>
        <taxon>Lophotrochozoa</taxon>
        <taxon>Platyhelminthes</taxon>
        <taxon>Cestoda</taxon>
        <taxon>Eucestoda</taxon>
        <taxon>Diphyllobothriidea</taxon>
        <taxon>Diphyllobothriidae</taxon>
        <taxon>Dibothriocephalus</taxon>
    </lineage>
</organism>
<dbReference type="AlphaFoldDB" id="A0A3P7PWH4"/>
<dbReference type="SUPFAM" id="SSF50044">
    <property type="entry name" value="SH3-domain"/>
    <property type="match status" value="1"/>
</dbReference>
<reference evidence="1 2" key="1">
    <citation type="submission" date="2018-11" db="EMBL/GenBank/DDBJ databases">
        <authorList>
            <consortium name="Pathogen Informatics"/>
        </authorList>
    </citation>
    <scope>NUCLEOTIDE SEQUENCE [LARGE SCALE GENOMIC DNA]</scope>
</reference>
<dbReference type="EMBL" id="UYRU01073249">
    <property type="protein sequence ID" value="VDN23199.1"/>
    <property type="molecule type" value="Genomic_DNA"/>
</dbReference>
<proteinExistence type="predicted"/>
<evidence type="ECO:0000313" key="1">
    <source>
        <dbReference type="EMBL" id="VDN23199.1"/>
    </source>
</evidence>
<name>A0A3P7PWH4_DIBLA</name>
<evidence type="ECO:0008006" key="3">
    <source>
        <dbReference type="Google" id="ProtNLM"/>
    </source>
</evidence>
<dbReference type="OrthoDB" id="8783038at2759"/>